<comment type="similarity">
    <text evidence="1 4">Belongs to the 5-formyltetrahydrofolate cyclo-ligase family.</text>
</comment>
<dbReference type="RefSeq" id="WP_379980563.1">
    <property type="nucleotide sequence ID" value="NZ_JBHUMO010000034.1"/>
</dbReference>
<evidence type="ECO:0000313" key="6">
    <source>
        <dbReference type="Proteomes" id="UP001597427"/>
    </source>
</evidence>
<dbReference type="PANTHER" id="PTHR23407">
    <property type="entry name" value="ATPASE INHIBITOR/5-FORMYLTETRAHYDROFOLATE CYCLO-LIGASE"/>
    <property type="match status" value="1"/>
</dbReference>
<keyword evidence="4" id="KW-0479">Metal-binding</keyword>
<keyword evidence="6" id="KW-1185">Reference proteome</keyword>
<dbReference type="Proteomes" id="UP001597427">
    <property type="component" value="Unassembled WGS sequence"/>
</dbReference>
<dbReference type="Pfam" id="PF01812">
    <property type="entry name" value="5-FTHF_cyc-lig"/>
    <property type="match status" value="1"/>
</dbReference>
<evidence type="ECO:0000313" key="5">
    <source>
        <dbReference type="EMBL" id="MFD2728802.1"/>
    </source>
</evidence>
<dbReference type="SUPFAM" id="SSF100950">
    <property type="entry name" value="NagB/RpiA/CoA transferase-like"/>
    <property type="match status" value="1"/>
</dbReference>
<accession>A0ABW5THZ6</accession>
<sequence length="189" mass="22051">MTTKEKLRQKKIQELNEFARDVENKKQVETHLIQQLITSDIWCKAKTIGIYRSMRHELNTEVILNKGWEEGKILVLPKTGKNHEMRFVKVLPTTTYKRTAFGVEEPLSEEVLEKEEIDLIIVPGVCFTSSGKRIGYGGGFYDRYLEQYHGHTVSMALPVQLVGEEEWMSDEHDQPIQKVFVMNQRREQL</sequence>
<evidence type="ECO:0000256" key="4">
    <source>
        <dbReference type="RuleBase" id="RU361279"/>
    </source>
</evidence>
<name>A0ABW5THZ6_9ENTE</name>
<dbReference type="InterPro" id="IPR024185">
    <property type="entry name" value="FTHF_cligase-like_sf"/>
</dbReference>
<evidence type="ECO:0000256" key="1">
    <source>
        <dbReference type="ARBA" id="ARBA00010638"/>
    </source>
</evidence>
<organism evidence="5 6">
    <name type="scientific">Enterococcus camelliae</name>
    <dbReference type="NCBI Taxonomy" id="453959"/>
    <lineage>
        <taxon>Bacteria</taxon>
        <taxon>Bacillati</taxon>
        <taxon>Bacillota</taxon>
        <taxon>Bacilli</taxon>
        <taxon>Lactobacillales</taxon>
        <taxon>Enterococcaceae</taxon>
        <taxon>Enterococcus</taxon>
    </lineage>
</organism>
<dbReference type="InterPro" id="IPR002698">
    <property type="entry name" value="FTHF_cligase"/>
</dbReference>
<dbReference type="EC" id="6.3.3.2" evidence="4"/>
<keyword evidence="2 4" id="KW-0547">Nucleotide-binding</keyword>
<keyword evidence="4" id="KW-0460">Magnesium</keyword>
<gene>
    <name evidence="5" type="ORF">ACFSR0_05100</name>
</gene>
<dbReference type="InterPro" id="IPR037171">
    <property type="entry name" value="NagB/RpiA_transferase-like"/>
</dbReference>
<keyword evidence="5" id="KW-0436">Ligase</keyword>
<dbReference type="NCBIfam" id="TIGR02727">
    <property type="entry name" value="MTHFS_bact"/>
    <property type="match status" value="1"/>
</dbReference>
<protein>
    <recommendedName>
        <fullName evidence="4">5-formyltetrahydrofolate cyclo-ligase</fullName>
        <ecNumber evidence="4">6.3.3.2</ecNumber>
    </recommendedName>
</protein>
<proteinExistence type="inferred from homology"/>
<comment type="catalytic activity">
    <reaction evidence="4">
        <text>(6S)-5-formyl-5,6,7,8-tetrahydrofolate + ATP = (6R)-5,10-methenyltetrahydrofolate + ADP + phosphate</text>
        <dbReference type="Rhea" id="RHEA:10488"/>
        <dbReference type="ChEBI" id="CHEBI:30616"/>
        <dbReference type="ChEBI" id="CHEBI:43474"/>
        <dbReference type="ChEBI" id="CHEBI:57455"/>
        <dbReference type="ChEBI" id="CHEBI:57457"/>
        <dbReference type="ChEBI" id="CHEBI:456216"/>
        <dbReference type="EC" id="6.3.3.2"/>
    </reaction>
</comment>
<dbReference type="GO" id="GO:0030272">
    <property type="term" value="F:5-formyltetrahydrofolate cyclo-ligase activity"/>
    <property type="evidence" value="ECO:0007669"/>
    <property type="project" value="UniProtKB-EC"/>
</dbReference>
<evidence type="ECO:0000256" key="2">
    <source>
        <dbReference type="ARBA" id="ARBA00022741"/>
    </source>
</evidence>
<dbReference type="PANTHER" id="PTHR23407:SF1">
    <property type="entry name" value="5-FORMYLTETRAHYDROFOLATE CYCLO-LIGASE"/>
    <property type="match status" value="1"/>
</dbReference>
<reference evidence="6" key="1">
    <citation type="journal article" date="2019" name="Int. J. Syst. Evol. Microbiol.">
        <title>The Global Catalogue of Microorganisms (GCM) 10K type strain sequencing project: providing services to taxonomists for standard genome sequencing and annotation.</title>
        <authorList>
            <consortium name="The Broad Institute Genomics Platform"/>
            <consortium name="The Broad Institute Genome Sequencing Center for Infectious Disease"/>
            <person name="Wu L."/>
            <person name="Ma J."/>
        </authorList>
    </citation>
    <scope>NUCLEOTIDE SEQUENCE [LARGE SCALE GENOMIC DNA]</scope>
    <source>
        <strain evidence="6">TISTR 932</strain>
    </source>
</reference>
<comment type="caution">
    <text evidence="5">The sequence shown here is derived from an EMBL/GenBank/DDBJ whole genome shotgun (WGS) entry which is preliminary data.</text>
</comment>
<keyword evidence="3 4" id="KW-0067">ATP-binding</keyword>
<dbReference type="PIRSF" id="PIRSF006806">
    <property type="entry name" value="FTHF_cligase"/>
    <property type="match status" value="1"/>
</dbReference>
<comment type="cofactor">
    <cofactor evidence="4">
        <name>Mg(2+)</name>
        <dbReference type="ChEBI" id="CHEBI:18420"/>
    </cofactor>
</comment>
<dbReference type="EMBL" id="JBHUMO010000034">
    <property type="protein sequence ID" value="MFD2728802.1"/>
    <property type="molecule type" value="Genomic_DNA"/>
</dbReference>
<dbReference type="Gene3D" id="3.40.50.10420">
    <property type="entry name" value="NagB/RpiA/CoA transferase-like"/>
    <property type="match status" value="1"/>
</dbReference>
<evidence type="ECO:0000256" key="3">
    <source>
        <dbReference type="ARBA" id="ARBA00022840"/>
    </source>
</evidence>